<feature type="chain" id="PRO_5043987580" description="Glucosylceramidase" evidence="14">
    <location>
        <begin position="24"/>
        <end position="1146"/>
    </location>
</feature>
<dbReference type="GO" id="GO:0051246">
    <property type="term" value="P:regulation of protein metabolic process"/>
    <property type="evidence" value="ECO:0007669"/>
    <property type="project" value="UniProtKB-ARBA"/>
</dbReference>
<dbReference type="Proteomes" id="UP001497472">
    <property type="component" value="Unassembled WGS sequence"/>
</dbReference>
<reference evidence="17 18" key="1">
    <citation type="submission" date="2023-11" db="EMBL/GenBank/DDBJ databases">
        <authorList>
            <person name="Okamura Y."/>
        </authorList>
    </citation>
    <scope>NUCLEOTIDE SEQUENCE [LARGE SCALE GENOMIC DNA]</scope>
</reference>
<gene>
    <name evidence="17" type="ORF">LNINA_LOCUS11079</name>
</gene>
<dbReference type="GO" id="GO:0006914">
    <property type="term" value="P:autophagy"/>
    <property type="evidence" value="ECO:0007669"/>
    <property type="project" value="UniProtKB-ARBA"/>
</dbReference>
<dbReference type="GO" id="GO:0042391">
    <property type="term" value="P:regulation of membrane potential"/>
    <property type="evidence" value="ECO:0007669"/>
    <property type="project" value="UniProtKB-ARBA"/>
</dbReference>
<comment type="caution">
    <text evidence="17">The sequence shown here is derived from an EMBL/GenBank/DDBJ whole genome shotgun (WGS) entry which is preliminary data.</text>
</comment>
<dbReference type="Pfam" id="PF02055">
    <property type="entry name" value="Glyco_hydro_30"/>
    <property type="match status" value="2"/>
</dbReference>
<comment type="pathway">
    <text evidence="3">Sphingolipid metabolism.</text>
</comment>
<evidence type="ECO:0000256" key="5">
    <source>
        <dbReference type="ARBA" id="ARBA00012658"/>
    </source>
</evidence>
<dbReference type="InterPro" id="IPR033453">
    <property type="entry name" value="Glyco_hydro_30_TIM-barrel"/>
</dbReference>
<dbReference type="AlphaFoldDB" id="A0AAV1JR61"/>
<evidence type="ECO:0000256" key="3">
    <source>
        <dbReference type="ARBA" id="ARBA00004991"/>
    </source>
</evidence>
<evidence type="ECO:0000256" key="6">
    <source>
        <dbReference type="ARBA" id="ARBA00022729"/>
    </source>
</evidence>
<dbReference type="GO" id="GO:0030163">
    <property type="term" value="P:protein catabolic process"/>
    <property type="evidence" value="ECO:0007669"/>
    <property type="project" value="UniProtKB-ARBA"/>
</dbReference>
<protein>
    <recommendedName>
        <fullName evidence="5 12">Glucosylceramidase</fullName>
        <ecNumber evidence="5 12">3.2.1.45</ecNumber>
    </recommendedName>
</protein>
<evidence type="ECO:0000259" key="16">
    <source>
        <dbReference type="Pfam" id="PF17189"/>
    </source>
</evidence>
<evidence type="ECO:0000256" key="7">
    <source>
        <dbReference type="ARBA" id="ARBA00022801"/>
    </source>
</evidence>
<dbReference type="GO" id="GO:0006066">
    <property type="term" value="P:alcohol metabolic process"/>
    <property type="evidence" value="ECO:0007669"/>
    <property type="project" value="UniProtKB-ARBA"/>
</dbReference>
<name>A0AAV1JR61_9NEOP</name>
<evidence type="ECO:0000256" key="8">
    <source>
        <dbReference type="ARBA" id="ARBA00022919"/>
    </source>
</evidence>
<dbReference type="GO" id="GO:0016241">
    <property type="term" value="P:regulation of macroautophagy"/>
    <property type="evidence" value="ECO:0007669"/>
    <property type="project" value="UniProtKB-ARBA"/>
</dbReference>
<evidence type="ECO:0000256" key="11">
    <source>
        <dbReference type="ARBA" id="ARBA00051345"/>
    </source>
</evidence>
<dbReference type="GO" id="GO:0005774">
    <property type="term" value="C:vacuolar membrane"/>
    <property type="evidence" value="ECO:0007669"/>
    <property type="project" value="UniProtKB-ARBA"/>
</dbReference>
<evidence type="ECO:0000256" key="1">
    <source>
        <dbReference type="ARBA" id="ARBA00001013"/>
    </source>
</evidence>
<feature type="domain" description="Glycosyl hydrolase family 30 TIM-barrel" evidence="15">
    <location>
        <begin position="726"/>
        <end position="1071"/>
    </location>
</feature>
<keyword evidence="8 12" id="KW-0746">Sphingolipid metabolism</keyword>
<evidence type="ECO:0000313" key="17">
    <source>
        <dbReference type="EMBL" id="CAK1551990.1"/>
    </source>
</evidence>
<comment type="catalytic activity">
    <reaction evidence="10">
        <text>a beta-D-glucosylceramide + H2O = an N-acyl-sphingoid base + D-glucose</text>
        <dbReference type="Rhea" id="RHEA:81447"/>
        <dbReference type="ChEBI" id="CHEBI:4167"/>
        <dbReference type="ChEBI" id="CHEBI:15377"/>
        <dbReference type="ChEBI" id="CHEBI:83264"/>
        <dbReference type="ChEBI" id="CHEBI:83273"/>
    </reaction>
    <physiologicalReaction direction="left-to-right" evidence="10">
        <dbReference type="Rhea" id="RHEA:81448"/>
    </physiologicalReaction>
</comment>
<evidence type="ECO:0000256" key="4">
    <source>
        <dbReference type="ARBA" id="ARBA00005382"/>
    </source>
</evidence>
<organism evidence="17 18">
    <name type="scientific">Leptosia nina</name>
    <dbReference type="NCBI Taxonomy" id="320188"/>
    <lineage>
        <taxon>Eukaryota</taxon>
        <taxon>Metazoa</taxon>
        <taxon>Ecdysozoa</taxon>
        <taxon>Arthropoda</taxon>
        <taxon>Hexapoda</taxon>
        <taxon>Insecta</taxon>
        <taxon>Pterygota</taxon>
        <taxon>Neoptera</taxon>
        <taxon>Endopterygota</taxon>
        <taxon>Lepidoptera</taxon>
        <taxon>Glossata</taxon>
        <taxon>Ditrysia</taxon>
        <taxon>Papilionoidea</taxon>
        <taxon>Pieridae</taxon>
        <taxon>Pierinae</taxon>
        <taxon>Leptosia</taxon>
    </lineage>
</organism>
<dbReference type="GO" id="GO:0004348">
    <property type="term" value="F:glucosylceramidase activity"/>
    <property type="evidence" value="ECO:0007669"/>
    <property type="project" value="UniProtKB-EC"/>
</dbReference>
<keyword evidence="12" id="KW-0326">Glycosidase</keyword>
<dbReference type="Gene3D" id="3.20.20.80">
    <property type="entry name" value="Glycosidases"/>
    <property type="match status" value="2"/>
</dbReference>
<dbReference type="SUPFAM" id="SSF51011">
    <property type="entry name" value="Glycosyl hydrolase domain"/>
    <property type="match status" value="2"/>
</dbReference>
<comment type="pathway">
    <text evidence="2">Lipid metabolism; sphingolipid metabolism.</text>
</comment>
<feature type="domain" description="Glycosyl hydrolase family 30 TIM-barrel" evidence="15">
    <location>
        <begin position="142"/>
        <end position="488"/>
    </location>
</feature>
<feature type="region of interest" description="Disordered" evidence="13">
    <location>
        <begin position="97"/>
        <end position="119"/>
    </location>
</feature>
<comment type="catalytic activity">
    <reaction evidence="11">
        <text>an N-acyl-1-beta-D-glucosyl-15-methylhexadecasphing-4-enine + H2O = an N-acyl-15-methylhexadecasphing-4-enine + D-glucose</text>
        <dbReference type="Rhea" id="RHEA:34755"/>
        <dbReference type="ChEBI" id="CHEBI:4167"/>
        <dbReference type="ChEBI" id="CHEBI:15377"/>
        <dbReference type="ChEBI" id="CHEBI:70815"/>
        <dbReference type="ChEBI" id="CHEBI:70846"/>
    </reaction>
    <physiologicalReaction direction="left-to-right" evidence="11">
        <dbReference type="Rhea" id="RHEA:34756"/>
    </physiologicalReaction>
</comment>
<dbReference type="GO" id="GO:0005102">
    <property type="term" value="F:signaling receptor binding"/>
    <property type="evidence" value="ECO:0007669"/>
    <property type="project" value="UniProtKB-ARBA"/>
</dbReference>
<proteinExistence type="inferred from homology"/>
<sequence>MTMGLSQYFLLVILFCSNNWVLSDDKTCAARDVGTDGSSMVCVCNSTYCDTVTREAPKVGAYVIYTSSKSGKRFEKSFGTIQSYSSVFEAESEQCDVDDGTTMYGNSKDGSGEDSDDDQSCKETFWNSASMSLQVENRQQYVEGFGGSITDAVAYNWYKLSEEMRSQLISTYFGEDGLGYSMIRIPIGGSDFSDRPYTYNDYPLNDETLFNFTLAEEDTKMKIPMIKAIQKVSKKEIKIIASTWSPPVWMKTNEKFYGYAQLKQQYYQSYADYHLRFIEEYEKRDIKIWAVTTTNRPTNGIMPEKNINSLGWYPADLGRWLAINLGPTIRRSRFNKTLIFAVDDERHLLDWYLHGMQRADKNVMKYIDGIAVHYYSSSSSPSLILDQLKQKYKKLILGTQACEGATGWDSTRIKIGSWDRAARYIQNIIEDLNHHSVGWMDFNLCLDVNGGPNWAKNYVDAPILVYHDKNEFVKQPMFYAMGHFTRLIPKGSQRIVMATQSITEIHNVAFVSPEGNILMVLYNSKTVSVKVHIRINSKRYIEVTIEAEAIKTIEINPNESVICKQESSVAYSVDTACAIDYYLGNVQINFMMSTLTNAGLFLNLILLGLVAFTRSDQPCAARDLGIEGRSIVCVCNSTYCDTISRDPPAPNTFVAYTSSRAGKRFEKETGRVLTFSSYNDAAKYDTEKDFTKHRVNQGQEKQNNDDGQFWTRATLVLDQNVRFQTIEGFGGSVTDAAAYNWIKLSDETKEFFIRSYYGEEGLEYNLIRTPIGGADFSTHPYTYNEYPWNDAALTNFTFTNEDIFLKIPMIKHIQRTSKQEVKLMASTWSPPVWMKTNERITGFAQLKPEYFQSYADYHIKFMELYEQAEIEIWALTTTNEPINGIVPFVTFNSIGWFPAELGRWVGQNLGPTLRSSRFNKTLIFAVDDQRYLLHLYLLGMEAADRDSIKYTDGIAVHYYGNFAPPLLLDDLHTRYNKVIIATEACEGPMPWDIMRVKIGSWERAYRYTKNIMEDLNHYVAGWIDWNLCLDEKGGPNWANNFVDAPILVYPERDEFIKQPMFYAMGHFSKFIPRGSRRISSTYPFLDLGRIPNIAFITPGGNIVVVLQNTNTFNMDVRINIDALRHVQVTVESESIKTIEINPRLFK</sequence>
<dbReference type="InterPro" id="IPR001139">
    <property type="entry name" value="Glyco_hydro_30"/>
</dbReference>
<feature type="signal peptide" evidence="14">
    <location>
        <begin position="1"/>
        <end position="23"/>
    </location>
</feature>
<dbReference type="InterPro" id="IPR017853">
    <property type="entry name" value="GH"/>
</dbReference>
<dbReference type="GO" id="GO:0008202">
    <property type="term" value="P:steroid metabolic process"/>
    <property type="evidence" value="ECO:0007669"/>
    <property type="project" value="UniProtKB-ARBA"/>
</dbReference>
<evidence type="ECO:0000256" key="2">
    <source>
        <dbReference type="ARBA" id="ARBA00004760"/>
    </source>
</evidence>
<dbReference type="FunFam" id="3.20.20.80:FF:000030">
    <property type="entry name" value="Lysosomal acid glucosylceramidase"/>
    <property type="match status" value="2"/>
</dbReference>
<keyword evidence="9 12" id="KW-0443">Lipid metabolism</keyword>
<dbReference type="PANTHER" id="PTHR11069:SF23">
    <property type="entry name" value="LYSOSOMAL ACID GLUCOSYLCERAMIDASE"/>
    <property type="match status" value="1"/>
</dbReference>
<comment type="similarity">
    <text evidence="4 12">Belongs to the glycosyl hydrolase 30 family.</text>
</comment>
<keyword evidence="7 12" id="KW-0378">Hydrolase</keyword>
<dbReference type="Pfam" id="PF17189">
    <property type="entry name" value="Glyco_hydro_30C"/>
    <property type="match status" value="2"/>
</dbReference>
<keyword evidence="18" id="KW-1185">Reference proteome</keyword>
<feature type="domain" description="Glycosyl hydrolase family 30 beta sandwich" evidence="16">
    <location>
        <begin position="491"/>
        <end position="553"/>
    </location>
</feature>
<dbReference type="InterPro" id="IPR033452">
    <property type="entry name" value="GH30_C"/>
</dbReference>
<accession>A0AAV1JR61</accession>
<evidence type="ECO:0000313" key="18">
    <source>
        <dbReference type="Proteomes" id="UP001497472"/>
    </source>
</evidence>
<evidence type="ECO:0000256" key="9">
    <source>
        <dbReference type="ARBA" id="ARBA00023098"/>
    </source>
</evidence>
<dbReference type="PANTHER" id="PTHR11069">
    <property type="entry name" value="GLUCOSYLCERAMIDASE"/>
    <property type="match status" value="1"/>
</dbReference>
<dbReference type="GO" id="GO:0005764">
    <property type="term" value="C:lysosome"/>
    <property type="evidence" value="ECO:0007669"/>
    <property type="project" value="UniProtKB-ARBA"/>
</dbReference>
<dbReference type="Gene3D" id="2.60.40.1180">
    <property type="entry name" value="Golgi alpha-mannosidase II"/>
    <property type="match status" value="2"/>
</dbReference>
<dbReference type="InterPro" id="IPR013780">
    <property type="entry name" value="Glyco_hydro_b"/>
</dbReference>
<feature type="domain" description="Glycosyl hydrolase family 30 beta sandwich" evidence="16">
    <location>
        <begin position="1074"/>
        <end position="1138"/>
    </location>
</feature>
<dbReference type="GO" id="GO:0007040">
    <property type="term" value="P:lysosome organization"/>
    <property type="evidence" value="ECO:0007669"/>
    <property type="project" value="UniProtKB-ARBA"/>
</dbReference>
<dbReference type="GO" id="GO:0032006">
    <property type="term" value="P:regulation of TOR signaling"/>
    <property type="evidence" value="ECO:0007669"/>
    <property type="project" value="UniProtKB-ARBA"/>
</dbReference>
<evidence type="ECO:0000256" key="12">
    <source>
        <dbReference type="RuleBase" id="RU361188"/>
    </source>
</evidence>
<comment type="catalytic activity">
    <reaction evidence="1">
        <text>a beta-D-glucosyl-(1&lt;-&gt;1')-N-acylsphing-4-enine + H2O = an N-acylsphing-4-enine + D-glucose</text>
        <dbReference type="Rhea" id="RHEA:13269"/>
        <dbReference type="ChEBI" id="CHEBI:4167"/>
        <dbReference type="ChEBI" id="CHEBI:15377"/>
        <dbReference type="ChEBI" id="CHEBI:22801"/>
        <dbReference type="ChEBI" id="CHEBI:52639"/>
        <dbReference type="EC" id="3.2.1.45"/>
    </reaction>
    <physiologicalReaction direction="left-to-right" evidence="1">
        <dbReference type="Rhea" id="RHEA:13270"/>
    </physiologicalReaction>
</comment>
<evidence type="ECO:0000256" key="14">
    <source>
        <dbReference type="SAM" id="SignalP"/>
    </source>
</evidence>
<evidence type="ECO:0000256" key="10">
    <source>
        <dbReference type="ARBA" id="ARBA00050474"/>
    </source>
</evidence>
<dbReference type="GO" id="GO:0006680">
    <property type="term" value="P:glucosylceramide catabolic process"/>
    <property type="evidence" value="ECO:0007669"/>
    <property type="project" value="UniProtKB-ARBA"/>
</dbReference>
<dbReference type="EMBL" id="CAVLEF010000132">
    <property type="protein sequence ID" value="CAK1551990.1"/>
    <property type="molecule type" value="Genomic_DNA"/>
</dbReference>
<dbReference type="EC" id="3.2.1.45" evidence="5 12"/>
<dbReference type="GO" id="GO:0010605">
    <property type="term" value="P:negative regulation of macromolecule metabolic process"/>
    <property type="evidence" value="ECO:0007669"/>
    <property type="project" value="UniProtKB-ARBA"/>
</dbReference>
<evidence type="ECO:0000256" key="13">
    <source>
        <dbReference type="SAM" id="MobiDB-lite"/>
    </source>
</evidence>
<dbReference type="SUPFAM" id="SSF51445">
    <property type="entry name" value="(Trans)glycosidases"/>
    <property type="match status" value="2"/>
</dbReference>
<dbReference type="GO" id="GO:0016758">
    <property type="term" value="F:hexosyltransferase activity"/>
    <property type="evidence" value="ECO:0007669"/>
    <property type="project" value="UniProtKB-ARBA"/>
</dbReference>
<keyword evidence="6 14" id="KW-0732">Signal</keyword>
<evidence type="ECO:0000259" key="15">
    <source>
        <dbReference type="Pfam" id="PF02055"/>
    </source>
</evidence>